<evidence type="ECO:0000256" key="6">
    <source>
        <dbReference type="ARBA" id="ARBA00022989"/>
    </source>
</evidence>
<evidence type="ECO:0000256" key="2">
    <source>
        <dbReference type="ARBA" id="ARBA00007193"/>
    </source>
</evidence>
<evidence type="ECO:0000256" key="8">
    <source>
        <dbReference type="ARBA" id="ARBA00023065"/>
    </source>
</evidence>
<organism evidence="14">
    <name type="scientific">Timema cristinae</name>
    <name type="common">Walking stick</name>
    <dbReference type="NCBI Taxonomy" id="61476"/>
    <lineage>
        <taxon>Eukaryota</taxon>
        <taxon>Metazoa</taxon>
        <taxon>Ecdysozoa</taxon>
        <taxon>Arthropoda</taxon>
        <taxon>Hexapoda</taxon>
        <taxon>Insecta</taxon>
        <taxon>Pterygota</taxon>
        <taxon>Neoptera</taxon>
        <taxon>Polyneoptera</taxon>
        <taxon>Phasmatodea</taxon>
        <taxon>Timematodea</taxon>
        <taxon>Timematoidea</taxon>
        <taxon>Timematidae</taxon>
        <taxon>Timema</taxon>
    </lineage>
</organism>
<evidence type="ECO:0000256" key="13">
    <source>
        <dbReference type="SAM" id="Phobius"/>
    </source>
</evidence>
<evidence type="ECO:0000256" key="1">
    <source>
        <dbReference type="ARBA" id="ARBA00004141"/>
    </source>
</evidence>
<evidence type="ECO:0000313" key="14">
    <source>
        <dbReference type="EMBL" id="CAD7411910.1"/>
    </source>
</evidence>
<keyword evidence="6 13" id="KW-1133">Transmembrane helix</keyword>
<keyword evidence="5 12" id="KW-0812">Transmembrane</keyword>
<dbReference type="PANTHER" id="PTHR11690:SF237">
    <property type="entry name" value="PICKPOCKET 16-RELATED"/>
    <property type="match status" value="1"/>
</dbReference>
<dbReference type="PANTHER" id="PTHR11690">
    <property type="entry name" value="AMILORIDE-SENSITIVE SODIUM CHANNEL-RELATED"/>
    <property type="match status" value="1"/>
</dbReference>
<keyword evidence="7" id="KW-0915">Sodium</keyword>
<dbReference type="GO" id="GO:0005886">
    <property type="term" value="C:plasma membrane"/>
    <property type="evidence" value="ECO:0007669"/>
    <property type="project" value="TreeGrafter"/>
</dbReference>
<dbReference type="AlphaFoldDB" id="A0A7R9DBZ4"/>
<dbReference type="Pfam" id="PF00858">
    <property type="entry name" value="ASC"/>
    <property type="match status" value="1"/>
</dbReference>
<dbReference type="Gene3D" id="1.10.287.770">
    <property type="entry name" value="YojJ-like"/>
    <property type="match status" value="1"/>
</dbReference>
<evidence type="ECO:0000256" key="5">
    <source>
        <dbReference type="ARBA" id="ARBA00022692"/>
    </source>
</evidence>
<evidence type="ECO:0008006" key="15">
    <source>
        <dbReference type="Google" id="ProtNLM"/>
    </source>
</evidence>
<evidence type="ECO:0000256" key="4">
    <source>
        <dbReference type="ARBA" id="ARBA00022461"/>
    </source>
</evidence>
<keyword evidence="4 12" id="KW-0894">Sodium channel</keyword>
<keyword evidence="11 12" id="KW-0407">Ion channel</keyword>
<keyword evidence="9 13" id="KW-0472">Membrane</keyword>
<keyword evidence="10 12" id="KW-0739">Sodium transport</keyword>
<protein>
    <recommendedName>
        <fullName evidence="15">Sodium channel protein Nach</fullName>
    </recommendedName>
</protein>
<evidence type="ECO:0000256" key="3">
    <source>
        <dbReference type="ARBA" id="ARBA00022448"/>
    </source>
</evidence>
<evidence type="ECO:0000256" key="11">
    <source>
        <dbReference type="ARBA" id="ARBA00023303"/>
    </source>
</evidence>
<keyword evidence="8 12" id="KW-0406">Ion transport</keyword>
<feature type="transmembrane region" description="Helical" evidence="13">
    <location>
        <begin position="170"/>
        <end position="190"/>
    </location>
</feature>
<comment type="similarity">
    <text evidence="2 12">Belongs to the amiloride-sensitive sodium channel (TC 1.A.6) family.</text>
</comment>
<evidence type="ECO:0000256" key="10">
    <source>
        <dbReference type="ARBA" id="ARBA00023201"/>
    </source>
</evidence>
<evidence type="ECO:0000256" key="12">
    <source>
        <dbReference type="RuleBase" id="RU000679"/>
    </source>
</evidence>
<dbReference type="EMBL" id="OC322517">
    <property type="protein sequence ID" value="CAD7411910.1"/>
    <property type="molecule type" value="Genomic_DNA"/>
</dbReference>
<comment type="subcellular location">
    <subcellularLocation>
        <location evidence="1">Membrane</location>
        <topology evidence="1">Multi-pass membrane protein</topology>
    </subcellularLocation>
</comment>
<name>A0A7R9DBZ4_TIMCR</name>
<dbReference type="Gene3D" id="1.10.287.820">
    <property type="entry name" value="Acid-sensing ion channel domain"/>
    <property type="match status" value="1"/>
</dbReference>
<gene>
    <name evidence="14" type="ORF">TCEB3V08_LOCUS11147</name>
</gene>
<proteinExistence type="inferred from homology"/>
<keyword evidence="3 12" id="KW-0813">Transport</keyword>
<dbReference type="GO" id="GO:0015280">
    <property type="term" value="F:ligand-gated sodium channel activity"/>
    <property type="evidence" value="ECO:0007669"/>
    <property type="project" value="TreeGrafter"/>
</dbReference>
<dbReference type="InterPro" id="IPR001873">
    <property type="entry name" value="ENaC"/>
</dbReference>
<accession>A0A7R9DBZ4</accession>
<evidence type="ECO:0000256" key="9">
    <source>
        <dbReference type="ARBA" id="ARBA00023136"/>
    </source>
</evidence>
<sequence length="309" mass="34994">MTNERFIPAGGETLISLYPSVYYTTREANFVSPERRGCILTEERSVQTTVKYTFNNCFVECRQNYTFELCGCSPYYYPSSDKIDATCPKFGKRYLPDAGVDVPCDCLPECTDVTYEVDMSESFITKNFSSSLHDVNDGVDSKNHSILHVYFMDLVGTRYRRDVYYNWHKLLASFGGILGLFLGFSMMTGFEMVYHFTVRVFFYLLSSRRSSADTSSSYVPPTSFRERSGLRSTRGNILGTFNETASYWPPQVTTLQENNLSYPRVTAGNEIPSTSAGTFEFNKPSSAKRSKLSKRKKTASAAHLSIITE</sequence>
<evidence type="ECO:0000256" key="7">
    <source>
        <dbReference type="ARBA" id="ARBA00023053"/>
    </source>
</evidence>
<reference evidence="14" key="1">
    <citation type="submission" date="2020-11" db="EMBL/GenBank/DDBJ databases">
        <authorList>
            <person name="Tran Van P."/>
        </authorList>
    </citation>
    <scope>NUCLEOTIDE SEQUENCE</scope>
</reference>